<gene>
    <name evidence="1" type="primary">m587R</name>
    <name evidence="1" type="ORF">MT325_m587R</name>
</gene>
<name>A7IUW7_PBCVM</name>
<reference evidence="1 2" key="1">
    <citation type="journal article" date="2007" name="Virology">
        <title>Sequence and annotation of the 314-kb MT325 and the 321-kb FR483 viruses that infect Chlorella Pbi.</title>
        <authorList>
            <person name="Fitzgerald L.A."/>
            <person name="Graves M.V."/>
            <person name="Li X."/>
            <person name="Feldblyum T."/>
            <person name="Hartigan J."/>
            <person name="Van Etten J.L."/>
        </authorList>
    </citation>
    <scope>NUCLEOTIDE SEQUENCE [LARGE SCALE GENOMIC DNA]</scope>
    <source>
        <strain evidence="1 2">MT325</strain>
    </source>
</reference>
<organismHost>
    <name type="scientific">Paramecium bursaria</name>
    <dbReference type="NCBI Taxonomy" id="74790"/>
</organismHost>
<evidence type="ECO:0000313" key="2">
    <source>
        <dbReference type="Proteomes" id="UP000246715"/>
    </source>
</evidence>
<accession>A7IUW7</accession>
<protein>
    <submittedName>
        <fullName evidence="1">Uncharacterized protein m587R</fullName>
    </submittedName>
</protein>
<organism evidence="1 2">
    <name type="scientific">Paramecium bursaria Chlorella virus MT325</name>
    <name type="common">PBCV-MT325</name>
    <dbReference type="NCBI Taxonomy" id="346932"/>
    <lineage>
        <taxon>Viruses</taxon>
        <taxon>Varidnaviria</taxon>
        <taxon>Bamfordvirae</taxon>
        <taxon>Nucleocytoviricota</taxon>
        <taxon>Megaviricetes</taxon>
        <taxon>Algavirales</taxon>
        <taxon>Phycodnaviridae</taxon>
        <taxon>Chlorovirus</taxon>
        <taxon>Chlorovirus conductrix</taxon>
        <taxon>Paramecium bursaria Chlorella virus A1</taxon>
    </lineage>
</organism>
<proteinExistence type="predicted"/>
<dbReference type="EMBL" id="DQ491001">
    <property type="protein sequence ID" value="ABT14141.1"/>
    <property type="molecule type" value="Genomic_DNA"/>
</dbReference>
<dbReference type="Proteomes" id="UP000246715">
    <property type="component" value="Segment"/>
</dbReference>
<sequence length="110" mass="12465">MFARIAGGPRSATYWELKMRKMFRWRPFMKIYRITGFFMIDESNAKSSSTTNTLPMFPFFAAFFCLSNSLSSAGPLKSSKTKISGINCEKYPFPASVPDITSPHGRTCRL</sequence>
<evidence type="ECO:0000313" key="1">
    <source>
        <dbReference type="EMBL" id="ABT14141.1"/>
    </source>
</evidence>